<keyword evidence="3 6" id="KW-0378">Hydrolase</keyword>
<feature type="binding site" evidence="8">
    <location>
        <begin position="218"/>
        <end position="219"/>
    </location>
    <ligand>
        <name>substrate</name>
    </ligand>
</feature>
<dbReference type="FunFam" id="3.20.20.140:FF:000004">
    <property type="entry name" value="N-acetylglucosamine-6-phosphate deacetylase"/>
    <property type="match status" value="1"/>
</dbReference>
<dbReference type="Gene3D" id="2.30.40.10">
    <property type="entry name" value="Urease, subunit C, domain 1"/>
    <property type="match status" value="1"/>
</dbReference>
<sequence>MYAITHISVFDGSTIVADQAILIDRDTISAVMPMSQAKSRHLLPPECLDGTGLLATAGFIDIQLNGCGGVLLNTDIAKSTLDTMNATNLRYGTTQYLPTFITSEAEPLNEVIQLMESIDAPESEGVLGLHLEGPFINRQKKGAHQEKCIRELDEETAQYLVSHAHCIKVITLAPESCDQAVINQLTEANIIVSMGHTNGRYTDYTAKQGISMATHLFNAMSPLDSREPGAVGYIFDYKPHAGIIVDGIHVNYASVRIAHQLLGEKLFMVTDAVTPAGTDLKEYDMAGTRAYVTDGKCHYADGTIAGAAVTMIEGVQNLINHVGVSKEEALRMASLYPAKALGLDAHYGRVRAGYKANLALLTADLQVKGAVQMGVRHNL</sequence>
<comment type="caution">
    <text evidence="11">The sequence shown here is derived from an EMBL/GenBank/DDBJ whole genome shotgun (WGS) entry which is preliminary data.</text>
</comment>
<evidence type="ECO:0000313" key="11">
    <source>
        <dbReference type="EMBL" id="NAW64691.1"/>
    </source>
</evidence>
<evidence type="ECO:0000256" key="9">
    <source>
        <dbReference type="PIRSR" id="PIRSR038994-3"/>
    </source>
</evidence>
<dbReference type="SUPFAM" id="SSF51556">
    <property type="entry name" value="Metallo-dependent hydrolases"/>
    <property type="match status" value="1"/>
</dbReference>
<gene>
    <name evidence="11" type="primary">nagA</name>
    <name evidence="11" type="ORF">CAG72_05635</name>
</gene>
<feature type="binding site" evidence="9">
    <location>
        <position position="196"/>
    </location>
    <ligand>
        <name>Zn(2+)</name>
        <dbReference type="ChEBI" id="CHEBI:29105"/>
    </ligand>
</feature>
<organism evidence="11 12">
    <name type="scientific">Photobacterium halotolerans</name>
    <dbReference type="NCBI Taxonomy" id="265726"/>
    <lineage>
        <taxon>Bacteria</taxon>
        <taxon>Pseudomonadati</taxon>
        <taxon>Pseudomonadota</taxon>
        <taxon>Gammaproteobacteria</taxon>
        <taxon>Vibrionales</taxon>
        <taxon>Vibrionaceae</taxon>
        <taxon>Photobacterium</taxon>
    </lineage>
</organism>
<accession>A0A7X4W9N6</accession>
<evidence type="ECO:0000256" key="8">
    <source>
        <dbReference type="PIRSR" id="PIRSR038994-2"/>
    </source>
</evidence>
<reference evidence="11 12" key="1">
    <citation type="submission" date="2017-05" db="EMBL/GenBank/DDBJ databases">
        <title>High clonality and local adaptation shapes Vibrionaceae linages within an endangered oasis.</title>
        <authorList>
            <person name="Vazquez-Rosas-Landa M."/>
        </authorList>
    </citation>
    <scope>NUCLEOTIDE SEQUENCE [LARGE SCALE GENOMIC DNA]</scope>
    <source>
        <strain evidence="11 12">P46_P4S1P180</strain>
    </source>
</reference>
<feature type="binding site" evidence="8">
    <location>
        <position position="143"/>
    </location>
    <ligand>
        <name>substrate</name>
    </ligand>
</feature>
<dbReference type="AlphaFoldDB" id="A0A7X4W9N6"/>
<feature type="domain" description="Amidohydrolase-related" evidence="10">
    <location>
        <begin position="55"/>
        <end position="366"/>
    </location>
</feature>
<feature type="active site" description="Proton donor/acceptor" evidence="7">
    <location>
        <position position="271"/>
    </location>
</feature>
<dbReference type="Gene3D" id="3.20.20.140">
    <property type="entry name" value="Metal-dependent hydrolases"/>
    <property type="match status" value="1"/>
</dbReference>
<dbReference type="OrthoDB" id="9776488at2"/>
<dbReference type="Pfam" id="PF01979">
    <property type="entry name" value="Amidohydro_1"/>
    <property type="match status" value="1"/>
</dbReference>
<feature type="binding site" evidence="8">
    <location>
        <begin position="304"/>
        <end position="306"/>
    </location>
    <ligand>
        <name>substrate</name>
    </ligand>
</feature>
<dbReference type="GO" id="GO:0008448">
    <property type="term" value="F:N-acetylglucosamine-6-phosphate deacetylase activity"/>
    <property type="evidence" value="ECO:0007669"/>
    <property type="project" value="UniProtKB-EC"/>
</dbReference>
<evidence type="ECO:0000256" key="5">
    <source>
        <dbReference type="ARBA" id="ARBA00055797"/>
    </source>
</evidence>
<dbReference type="InterPro" id="IPR011059">
    <property type="entry name" value="Metal-dep_hydrolase_composite"/>
</dbReference>
<keyword evidence="4 6" id="KW-0119">Carbohydrate metabolism</keyword>
<keyword evidence="2 9" id="KW-0479">Metal-binding</keyword>
<feature type="binding site" evidence="9">
    <location>
        <position position="132"/>
    </location>
    <ligand>
        <name>Zn(2+)</name>
        <dbReference type="ChEBI" id="CHEBI:29105"/>
    </ligand>
</feature>
<evidence type="ECO:0000256" key="7">
    <source>
        <dbReference type="PIRSR" id="PIRSR038994-1"/>
    </source>
</evidence>
<name>A0A7X4W9N6_9GAMM</name>
<dbReference type="EMBL" id="WXWW01000087">
    <property type="protein sequence ID" value="NAW64691.1"/>
    <property type="molecule type" value="Genomic_DNA"/>
</dbReference>
<dbReference type="PIRSF" id="PIRSF038994">
    <property type="entry name" value="NagA"/>
    <property type="match status" value="1"/>
</dbReference>
<evidence type="ECO:0000256" key="2">
    <source>
        <dbReference type="ARBA" id="ARBA00022723"/>
    </source>
</evidence>
<dbReference type="InterPro" id="IPR032466">
    <property type="entry name" value="Metal_Hydrolase"/>
</dbReference>
<dbReference type="GO" id="GO:0046872">
    <property type="term" value="F:metal ion binding"/>
    <property type="evidence" value="ECO:0007669"/>
    <property type="project" value="UniProtKB-KW"/>
</dbReference>
<feature type="binding site" evidence="8">
    <location>
        <position position="249"/>
    </location>
    <ligand>
        <name>substrate</name>
    </ligand>
</feature>
<dbReference type="SUPFAM" id="SSF51338">
    <property type="entry name" value="Composite domain of metallo-dependent hydrolases"/>
    <property type="match status" value="1"/>
</dbReference>
<dbReference type="PANTHER" id="PTHR11113">
    <property type="entry name" value="N-ACETYLGLUCOSAMINE-6-PHOSPHATE DEACETYLASE"/>
    <property type="match status" value="1"/>
</dbReference>
<evidence type="ECO:0000256" key="4">
    <source>
        <dbReference type="ARBA" id="ARBA00023277"/>
    </source>
</evidence>
<dbReference type="GO" id="GO:0006046">
    <property type="term" value="P:N-acetylglucosamine catabolic process"/>
    <property type="evidence" value="ECO:0007669"/>
    <property type="project" value="TreeGrafter"/>
</dbReference>
<evidence type="ECO:0000256" key="3">
    <source>
        <dbReference type="ARBA" id="ARBA00022801"/>
    </source>
</evidence>
<comment type="function">
    <text evidence="5">Involved in the first committed step in the biosynthesis of amino-sugar-nucleotides. Catalyzes the hydrolysis of the N-acetyl group of N-acetylglucosamine-6-phosphate (GlcNAc-6-P) to yield glucosamine 6-phosphate and acetate.</text>
</comment>
<dbReference type="PANTHER" id="PTHR11113:SF14">
    <property type="entry name" value="N-ACETYLGLUCOSAMINE-6-PHOSPHATE DEACETYLASE"/>
    <property type="match status" value="1"/>
</dbReference>
<evidence type="ECO:0000256" key="1">
    <source>
        <dbReference type="ARBA" id="ARBA00010716"/>
    </source>
</evidence>
<feature type="binding site" evidence="8">
    <location>
        <position position="226"/>
    </location>
    <ligand>
        <name>substrate</name>
    </ligand>
</feature>
<comment type="cofactor">
    <cofactor evidence="9">
        <name>a divalent metal cation</name>
        <dbReference type="ChEBI" id="CHEBI:60240"/>
    </cofactor>
    <text evidence="9">Binds 1 divalent metal cation per subunit.</text>
</comment>
<dbReference type="InterPro" id="IPR006680">
    <property type="entry name" value="Amidohydro-rel"/>
</dbReference>
<evidence type="ECO:0000313" key="12">
    <source>
        <dbReference type="Proteomes" id="UP000465712"/>
    </source>
</evidence>
<dbReference type="NCBIfam" id="TIGR00221">
    <property type="entry name" value="nagA"/>
    <property type="match status" value="1"/>
</dbReference>
<evidence type="ECO:0000256" key="6">
    <source>
        <dbReference type="PIRNR" id="PIRNR038994"/>
    </source>
</evidence>
<comment type="similarity">
    <text evidence="1 6">Belongs to the metallo-dependent hydrolases superfamily. NagA family.</text>
</comment>
<evidence type="ECO:0000259" key="10">
    <source>
        <dbReference type="Pfam" id="PF01979"/>
    </source>
</evidence>
<dbReference type="EC" id="3.5.1.25" evidence="11"/>
<dbReference type="RefSeq" id="WP_161443512.1">
    <property type="nucleotide sequence ID" value="NZ_WXWU01000078.1"/>
</dbReference>
<proteinExistence type="inferred from homology"/>
<protein>
    <submittedName>
        <fullName evidence="11">N-acetylglucosamine-6-phosphate deacetylase</fullName>
        <ecNumber evidence="11">3.5.1.25</ecNumber>
    </submittedName>
</protein>
<dbReference type="InterPro" id="IPR003764">
    <property type="entry name" value="GlcNAc_6-P_deAcase"/>
</dbReference>
<feature type="binding site" evidence="9">
    <location>
        <position position="215"/>
    </location>
    <ligand>
        <name>Zn(2+)</name>
        <dbReference type="ChEBI" id="CHEBI:29105"/>
    </ligand>
</feature>
<dbReference type="Proteomes" id="UP000465712">
    <property type="component" value="Unassembled WGS sequence"/>
</dbReference>